<keyword evidence="6" id="KW-0811">Translocation</keyword>
<gene>
    <name evidence="10" type="ORF">J8C05_09860</name>
</gene>
<keyword evidence="11" id="KW-1185">Reference proteome</keyword>
<dbReference type="Pfam" id="PF02416">
    <property type="entry name" value="TatA_B_E"/>
    <property type="match status" value="1"/>
</dbReference>
<reference evidence="10 11" key="1">
    <citation type="submission" date="2021-03" db="EMBL/GenBank/DDBJ databases">
        <title>Genomic and phenotypic characterization of Chloracidobacterium isolates provides evidence for multiple species.</title>
        <authorList>
            <person name="Saini M.K."/>
            <person name="Costas A.M.G."/>
            <person name="Tank M."/>
            <person name="Bryant D.A."/>
        </authorList>
    </citation>
    <scope>NUCLEOTIDE SEQUENCE [LARGE SCALE GENOMIC DNA]</scope>
    <source>
        <strain evidence="10 11">N</strain>
    </source>
</reference>
<sequence>MFGIGTPELIFIFLVGFFIFGPRQLPEIGRRLGEIMAQLRRAADDFKQTWEAEVESERSRLAKDLASDVKLPDLSADLAAPSAAEAEVVPEVMPAEGALSRASIRPAATSSALPPAAALTEASPAVEVAETPPASPAPVSAPDSRPVETPADAAFPGPVFVPRPGGVEAIEAIGYEG</sequence>
<evidence type="ECO:0000313" key="10">
    <source>
        <dbReference type="EMBL" id="QUV93665.1"/>
    </source>
</evidence>
<dbReference type="RefSeq" id="WP_211422026.1">
    <property type="nucleotide sequence ID" value="NZ_CP072642.1"/>
</dbReference>
<evidence type="ECO:0000256" key="5">
    <source>
        <dbReference type="ARBA" id="ARBA00022989"/>
    </source>
</evidence>
<dbReference type="EMBL" id="CP072642">
    <property type="protein sequence ID" value="QUV93665.1"/>
    <property type="molecule type" value="Genomic_DNA"/>
</dbReference>
<evidence type="ECO:0000256" key="3">
    <source>
        <dbReference type="ARBA" id="ARBA00022692"/>
    </source>
</evidence>
<dbReference type="InterPro" id="IPR003369">
    <property type="entry name" value="TatA/B/E"/>
</dbReference>
<evidence type="ECO:0000256" key="7">
    <source>
        <dbReference type="ARBA" id="ARBA00023136"/>
    </source>
</evidence>
<feature type="compositionally biased region" description="Low complexity" evidence="8">
    <location>
        <begin position="123"/>
        <end position="142"/>
    </location>
</feature>
<organism evidence="10 11">
    <name type="scientific">Chloracidobacterium sp. N</name>
    <dbReference type="NCBI Taxonomy" id="2821540"/>
    <lineage>
        <taxon>Bacteria</taxon>
        <taxon>Pseudomonadati</taxon>
        <taxon>Acidobacteriota</taxon>
        <taxon>Terriglobia</taxon>
        <taxon>Terriglobales</taxon>
        <taxon>Acidobacteriaceae</taxon>
        <taxon>Chloracidobacterium</taxon>
        <taxon>Chloracidobacterium aggregatum</taxon>
    </lineage>
</organism>
<dbReference type="Proteomes" id="UP000677668">
    <property type="component" value="Chromosome 1"/>
</dbReference>
<dbReference type="PANTHER" id="PTHR33162:SF1">
    <property type="entry name" value="SEC-INDEPENDENT PROTEIN TRANSLOCASE PROTEIN TATA, CHLOROPLASTIC"/>
    <property type="match status" value="1"/>
</dbReference>
<comment type="subcellular location">
    <subcellularLocation>
        <location evidence="1">Membrane</location>
        <topology evidence="1">Single-pass membrane protein</topology>
    </subcellularLocation>
</comment>
<evidence type="ECO:0000256" key="6">
    <source>
        <dbReference type="ARBA" id="ARBA00023010"/>
    </source>
</evidence>
<evidence type="ECO:0000256" key="2">
    <source>
        <dbReference type="ARBA" id="ARBA00022448"/>
    </source>
</evidence>
<evidence type="ECO:0000256" key="8">
    <source>
        <dbReference type="SAM" id="MobiDB-lite"/>
    </source>
</evidence>
<accession>A0ABX8AZ57</accession>
<evidence type="ECO:0000313" key="11">
    <source>
        <dbReference type="Proteomes" id="UP000677668"/>
    </source>
</evidence>
<keyword evidence="5 9" id="KW-1133">Transmembrane helix</keyword>
<keyword evidence="4" id="KW-0653">Protein transport</keyword>
<evidence type="ECO:0000256" key="9">
    <source>
        <dbReference type="SAM" id="Phobius"/>
    </source>
</evidence>
<keyword evidence="3 9" id="KW-0812">Transmembrane</keyword>
<protein>
    <submittedName>
        <fullName evidence="10">Twin-arginine translocase TatA/TatE family subunit</fullName>
    </submittedName>
</protein>
<dbReference type="PRINTS" id="PR01506">
    <property type="entry name" value="TATBPROTEIN"/>
</dbReference>
<keyword evidence="7 9" id="KW-0472">Membrane</keyword>
<name>A0ABX8AZ57_9BACT</name>
<evidence type="ECO:0000256" key="4">
    <source>
        <dbReference type="ARBA" id="ARBA00022927"/>
    </source>
</evidence>
<dbReference type="Gene3D" id="1.20.5.3310">
    <property type="match status" value="1"/>
</dbReference>
<dbReference type="PANTHER" id="PTHR33162">
    <property type="entry name" value="SEC-INDEPENDENT PROTEIN TRANSLOCASE PROTEIN TATA, CHLOROPLASTIC"/>
    <property type="match status" value="1"/>
</dbReference>
<evidence type="ECO:0000256" key="1">
    <source>
        <dbReference type="ARBA" id="ARBA00004167"/>
    </source>
</evidence>
<feature type="region of interest" description="Disordered" evidence="8">
    <location>
        <begin position="123"/>
        <end position="160"/>
    </location>
</feature>
<keyword evidence="2" id="KW-0813">Transport</keyword>
<feature type="transmembrane region" description="Helical" evidence="9">
    <location>
        <begin position="6"/>
        <end position="22"/>
    </location>
</feature>
<proteinExistence type="predicted"/>